<dbReference type="GO" id="GO:0008540">
    <property type="term" value="C:proteasome regulatory particle, base subcomplex"/>
    <property type="evidence" value="ECO:0007669"/>
    <property type="project" value="TreeGrafter"/>
</dbReference>
<evidence type="ECO:0000256" key="1">
    <source>
        <dbReference type="SAM" id="MobiDB-lite"/>
    </source>
</evidence>
<dbReference type="Proteomes" id="UP000572817">
    <property type="component" value="Unassembled WGS sequence"/>
</dbReference>
<dbReference type="Pfam" id="PF12937">
    <property type="entry name" value="F-box-like"/>
    <property type="match status" value="1"/>
</dbReference>
<dbReference type="PANTHER" id="PTHR10223:SF2">
    <property type="entry name" value="F-BOX AND WD DOMAIN PROTEIN (AFU_ORTHOLOGUE AFUA_6G11400)"/>
    <property type="match status" value="1"/>
</dbReference>
<evidence type="ECO:0000313" key="3">
    <source>
        <dbReference type="EMBL" id="KAF4310872.1"/>
    </source>
</evidence>
<dbReference type="InterPro" id="IPR027040">
    <property type="entry name" value="PSMD4"/>
</dbReference>
<dbReference type="PANTHER" id="PTHR10223">
    <property type="entry name" value="26S PROTEASOME NON-ATPASE REGULATORY SUBUNIT 4"/>
    <property type="match status" value="1"/>
</dbReference>
<dbReference type="AlphaFoldDB" id="A0A8H4ND50"/>
<gene>
    <name evidence="3" type="ORF">GTA08_BOTSDO13508</name>
</gene>
<feature type="region of interest" description="Disordered" evidence="1">
    <location>
        <begin position="989"/>
        <end position="1157"/>
    </location>
</feature>
<feature type="compositionally biased region" description="Low complexity" evidence="1">
    <location>
        <begin position="1005"/>
        <end position="1020"/>
    </location>
</feature>
<dbReference type="EMBL" id="WWBZ02000012">
    <property type="protein sequence ID" value="KAF4310872.1"/>
    <property type="molecule type" value="Genomic_DNA"/>
</dbReference>
<feature type="region of interest" description="Disordered" evidence="1">
    <location>
        <begin position="226"/>
        <end position="245"/>
    </location>
</feature>
<feature type="compositionally biased region" description="Polar residues" evidence="1">
    <location>
        <begin position="1072"/>
        <end position="1095"/>
    </location>
</feature>
<keyword evidence="4" id="KW-1185">Reference proteome</keyword>
<dbReference type="SMART" id="SM00256">
    <property type="entry name" value="FBOX"/>
    <property type="match status" value="1"/>
</dbReference>
<feature type="region of interest" description="Disordered" evidence="1">
    <location>
        <begin position="649"/>
        <end position="684"/>
    </location>
</feature>
<accession>A0A8H4ND50</accession>
<comment type="caution">
    <text evidence="3">The sequence shown here is derived from an EMBL/GenBank/DDBJ whole genome shotgun (WGS) entry which is preliminary data.</text>
</comment>
<dbReference type="SUPFAM" id="SSF50978">
    <property type="entry name" value="WD40 repeat-like"/>
    <property type="match status" value="1"/>
</dbReference>
<dbReference type="GO" id="GO:0005829">
    <property type="term" value="C:cytosol"/>
    <property type="evidence" value="ECO:0007669"/>
    <property type="project" value="TreeGrafter"/>
</dbReference>
<feature type="compositionally biased region" description="Polar residues" evidence="1">
    <location>
        <begin position="1038"/>
        <end position="1047"/>
    </location>
</feature>
<feature type="region of interest" description="Disordered" evidence="1">
    <location>
        <begin position="904"/>
        <end position="932"/>
    </location>
</feature>
<sequence>MHSELSDVLTNASIQSVATEAAPVSSQHGPESSERLPPFRSGSAAGAHAGAADAAGDVSSGTCARGELDADDSSRLKKPSPPPVNRIAEYENALSPTPPRKHEGPVFEVVKKSRKAGDKSSPVAKLPNEILTHALSHLPPNDLSAVALVSRRFHSLVTTPHAWRVAFARYFPGPDSIVADADYLAADDDQENLRSDRRAFARLTALASWRSEYILRTRLLRSLGRGKPMALPTPSANSRSNASQTPQAIVDYSSQLFTTVNHLHASFGTGLNKRLPSFIHGADDIGMASTSDPSAGKADGWGLSDPQFFLQFFERLPGEAQWGLGPGNLVGNPNVMDVSQPYGIIHGEGSPGGSIYHRSVEEMRGRYLSLPIELSSPELGIPKLLSSTEAISSVWIAKSASISTLSEGLVGMLSGSSSGVVTAYSLGMNGLQDSRLARGELTARWVLSPGVPIIALAVDGSYSPQRQVQNRIWCIALNALGEVFYLTKFPKRPPLEKGTRVDEPGLERLAWITGRTVYWNIVEPSRRTARPDPYRERTVDGSYSPRSSWNGMCLSEEQIKAETHEINAFLRMKPIDFRTMCLGWDMRRRMEVDFAGDDGNNAGEAIVVFECGLEEDTTASAKRFSRLKVLTQPETMPMPKAVTEVVNSTTPSLFGGSEAPSRSSSTTRPRQSSVQYSGTASPERPGLVEEWRCSKLSFNGVKSVQIAATTLDMSTYATMTLSEDPIFGFSGSSTASSPFASPFSDQSQPANPADVPGQRARFVAAGTKSGNIFVWDMRASVARSLDLVNTIEPVRIIYTDSPQISCLAMTGLYLVHGGNDGLVQAWDPLASSMQPIRTLNSRFSSRARRRLIQAEASEQGVGINMFAAGAICLDPDPTVLRGMVSLGTHLRYWAYSSNAADQYKSNKRRMRRSERGSNSGGAGPNFSASGRSKIKDFISAEKHEMERDEIQRQREAERLAGRFGVDLLDDEEQALAYATLLSQEALANEAEKRKQGEASSDSSDTPTGPAAFTPSSSPPTKNEDELDADIAEAIRLSLQENGGSTSPFYKAPSPPTESNFDIPIKYAKSRKTSPPASSSRQTPLEDSYDASNAGSSRDKEMDDLEFALQLSLAEERSRAEREEYDEDGGVYLEAEAEQDEFPALAPAPDSKGKRRAW</sequence>
<dbReference type="Gene3D" id="2.130.10.10">
    <property type="entry name" value="YVTN repeat-like/Quinoprotein amine dehydrogenase"/>
    <property type="match status" value="1"/>
</dbReference>
<evidence type="ECO:0000313" key="4">
    <source>
        <dbReference type="Proteomes" id="UP000572817"/>
    </source>
</evidence>
<proteinExistence type="predicted"/>
<dbReference type="InterPro" id="IPR015943">
    <property type="entry name" value="WD40/YVTN_repeat-like_dom_sf"/>
</dbReference>
<feature type="compositionally biased region" description="Low complexity" evidence="1">
    <location>
        <begin position="660"/>
        <end position="673"/>
    </location>
</feature>
<dbReference type="GO" id="GO:0031593">
    <property type="term" value="F:polyubiquitin modification-dependent protein binding"/>
    <property type="evidence" value="ECO:0007669"/>
    <property type="project" value="TreeGrafter"/>
</dbReference>
<dbReference type="PROSITE" id="PS50181">
    <property type="entry name" value="FBOX"/>
    <property type="match status" value="1"/>
</dbReference>
<dbReference type="SUPFAM" id="SSF81383">
    <property type="entry name" value="F-box domain"/>
    <property type="match status" value="1"/>
</dbReference>
<dbReference type="GO" id="GO:0043161">
    <property type="term" value="P:proteasome-mediated ubiquitin-dependent protein catabolic process"/>
    <property type="evidence" value="ECO:0007669"/>
    <property type="project" value="TreeGrafter"/>
</dbReference>
<dbReference type="InterPro" id="IPR036047">
    <property type="entry name" value="F-box-like_dom_sf"/>
</dbReference>
<name>A0A8H4ND50_9PEZI</name>
<feature type="compositionally biased region" description="Low complexity" evidence="1">
    <location>
        <begin position="41"/>
        <end position="61"/>
    </location>
</feature>
<dbReference type="InterPro" id="IPR001810">
    <property type="entry name" value="F-box_dom"/>
</dbReference>
<dbReference type="SMART" id="SM00726">
    <property type="entry name" value="UIM"/>
    <property type="match status" value="3"/>
</dbReference>
<dbReference type="InterPro" id="IPR036322">
    <property type="entry name" value="WD40_repeat_dom_sf"/>
</dbReference>
<protein>
    <submittedName>
        <fullName evidence="3">F-box domain cyclin-like protein</fullName>
    </submittedName>
</protein>
<dbReference type="GO" id="GO:0005634">
    <property type="term" value="C:nucleus"/>
    <property type="evidence" value="ECO:0007669"/>
    <property type="project" value="TreeGrafter"/>
</dbReference>
<dbReference type="Gene3D" id="1.20.1280.50">
    <property type="match status" value="1"/>
</dbReference>
<feature type="region of interest" description="Disordered" evidence="1">
    <location>
        <begin position="17"/>
        <end position="104"/>
    </location>
</feature>
<evidence type="ECO:0000259" key="2">
    <source>
        <dbReference type="PROSITE" id="PS50181"/>
    </source>
</evidence>
<feature type="compositionally biased region" description="Acidic residues" evidence="1">
    <location>
        <begin position="1122"/>
        <end position="1140"/>
    </location>
</feature>
<feature type="compositionally biased region" description="Polar residues" evidence="1">
    <location>
        <begin position="17"/>
        <end position="30"/>
    </location>
</feature>
<reference evidence="3" key="1">
    <citation type="submission" date="2020-04" db="EMBL/GenBank/DDBJ databases">
        <title>Genome Assembly and Annotation of Botryosphaeria dothidea sdau 11-99, a Latent Pathogen of Apple Fruit Ring Rot in China.</title>
        <authorList>
            <person name="Yu C."/>
            <person name="Diao Y."/>
            <person name="Lu Q."/>
            <person name="Zhao J."/>
            <person name="Cui S."/>
            <person name="Peng C."/>
            <person name="He B."/>
            <person name="Liu H."/>
        </authorList>
    </citation>
    <scope>NUCLEOTIDE SEQUENCE [LARGE SCALE GENOMIC DNA]</scope>
    <source>
        <strain evidence="3">Sdau11-99</strain>
    </source>
</reference>
<feature type="compositionally biased region" description="Polar residues" evidence="1">
    <location>
        <begin position="234"/>
        <end position="245"/>
    </location>
</feature>
<dbReference type="CDD" id="cd09917">
    <property type="entry name" value="F-box_SF"/>
    <property type="match status" value="1"/>
</dbReference>
<feature type="domain" description="F-box" evidence="2">
    <location>
        <begin position="120"/>
        <end position="166"/>
    </location>
</feature>
<dbReference type="OrthoDB" id="2095648at2759"/>
<organism evidence="3 4">
    <name type="scientific">Botryosphaeria dothidea</name>
    <dbReference type="NCBI Taxonomy" id="55169"/>
    <lineage>
        <taxon>Eukaryota</taxon>
        <taxon>Fungi</taxon>
        <taxon>Dikarya</taxon>
        <taxon>Ascomycota</taxon>
        <taxon>Pezizomycotina</taxon>
        <taxon>Dothideomycetes</taxon>
        <taxon>Dothideomycetes incertae sedis</taxon>
        <taxon>Botryosphaeriales</taxon>
        <taxon>Botryosphaeriaceae</taxon>
        <taxon>Botryosphaeria</taxon>
    </lineage>
</organism>
<feature type="compositionally biased region" description="Basic and acidic residues" evidence="1">
    <location>
        <begin position="66"/>
        <end position="75"/>
    </location>
</feature>
<dbReference type="InterPro" id="IPR003903">
    <property type="entry name" value="UIM_dom"/>
</dbReference>